<reference evidence="1 2" key="1">
    <citation type="submission" date="2023-10" db="EMBL/GenBank/DDBJ databases">
        <title>Hymenobacter endophyticus sp. nov., an isolate from the leaf tissues of wheat.</title>
        <authorList>
            <person name="Dai Y."/>
        </authorList>
    </citation>
    <scope>NUCLEOTIDE SEQUENCE [LARGE SCALE GENOMIC DNA]</scope>
    <source>
        <strain evidence="1 2">ZK17L-C2</strain>
    </source>
</reference>
<organism evidence="1 2">
    <name type="scientific">Hymenobacter endophyticus</name>
    <dbReference type="NCBI Taxonomy" id="3076335"/>
    <lineage>
        <taxon>Bacteria</taxon>
        <taxon>Pseudomonadati</taxon>
        <taxon>Bacteroidota</taxon>
        <taxon>Cytophagia</taxon>
        <taxon>Cytophagales</taxon>
        <taxon>Hymenobacteraceae</taxon>
        <taxon>Hymenobacter</taxon>
    </lineage>
</organism>
<evidence type="ECO:0000313" key="2">
    <source>
        <dbReference type="Proteomes" id="UP001250698"/>
    </source>
</evidence>
<dbReference type="Pfam" id="PF08837">
    <property type="entry name" value="DUF1810"/>
    <property type="match status" value="1"/>
</dbReference>
<dbReference type="InterPro" id="IPR036287">
    <property type="entry name" value="Rv1873-like_sf"/>
</dbReference>
<sequence>MPQQPNLQRFLDAQQRDYATALAEIRGGRKRSHWMWYIFPQIQGLGYSETARFYAIQSQQEAEAYQQHPVLGPRLREISEALLTLESLDATRIMGSPDDVKLKSSMTLFAALKDTNPVFQRVLDKFFGGEQDGKTLQILRQNP</sequence>
<evidence type="ECO:0000313" key="1">
    <source>
        <dbReference type="EMBL" id="MDU0372835.1"/>
    </source>
</evidence>
<dbReference type="RefSeq" id="WP_316000190.1">
    <property type="nucleotide sequence ID" value="NZ_JAWDJT010000020.1"/>
</dbReference>
<keyword evidence="2" id="KW-1185">Reference proteome</keyword>
<accession>A0ABU3TN84</accession>
<dbReference type="Gene3D" id="1.25.40.380">
    <property type="entry name" value="Protein of unknown function DUF1810"/>
    <property type="match status" value="1"/>
</dbReference>
<dbReference type="SUPFAM" id="SSF140736">
    <property type="entry name" value="Rv1873-like"/>
    <property type="match status" value="1"/>
</dbReference>
<comment type="caution">
    <text evidence="1">The sequence shown here is derived from an EMBL/GenBank/DDBJ whole genome shotgun (WGS) entry which is preliminary data.</text>
</comment>
<dbReference type="EMBL" id="JAWDJT010000020">
    <property type="protein sequence ID" value="MDU0372835.1"/>
    <property type="molecule type" value="Genomic_DNA"/>
</dbReference>
<name>A0ABU3TN84_9BACT</name>
<dbReference type="PIRSF" id="PIRSF008546">
    <property type="entry name" value="UCP008546"/>
    <property type="match status" value="1"/>
</dbReference>
<proteinExistence type="predicted"/>
<protein>
    <submittedName>
        <fullName evidence="1">DUF1810 domain-containing protein</fullName>
    </submittedName>
</protein>
<dbReference type="InterPro" id="IPR014937">
    <property type="entry name" value="DUF1810"/>
</dbReference>
<dbReference type="Proteomes" id="UP001250698">
    <property type="component" value="Unassembled WGS sequence"/>
</dbReference>
<gene>
    <name evidence="1" type="ORF">ROI90_20680</name>
</gene>